<evidence type="ECO:0000313" key="2">
    <source>
        <dbReference type="Proteomes" id="UP000603865"/>
    </source>
</evidence>
<keyword evidence="2" id="KW-1185">Reference proteome</keyword>
<accession>A0A918CCZ1</accession>
<proteinExistence type="predicted"/>
<gene>
    <name evidence="1" type="ORF">GCM10008957_31730</name>
</gene>
<dbReference type="Proteomes" id="UP000603865">
    <property type="component" value="Unassembled WGS sequence"/>
</dbReference>
<dbReference type="AlphaFoldDB" id="A0A918CCZ1"/>
<protein>
    <submittedName>
        <fullName evidence="1">Uncharacterized protein</fullName>
    </submittedName>
</protein>
<reference evidence="1" key="1">
    <citation type="journal article" date="2014" name="Int. J. Syst. Evol. Microbiol.">
        <title>Complete genome sequence of Corynebacterium casei LMG S-19264T (=DSM 44701T), isolated from a smear-ripened cheese.</title>
        <authorList>
            <consortium name="US DOE Joint Genome Institute (JGI-PGF)"/>
            <person name="Walter F."/>
            <person name="Albersmeier A."/>
            <person name="Kalinowski J."/>
            <person name="Ruckert C."/>
        </authorList>
    </citation>
    <scope>NUCLEOTIDE SEQUENCE</scope>
    <source>
        <strain evidence="1">JCM 31311</strain>
    </source>
</reference>
<evidence type="ECO:0000313" key="1">
    <source>
        <dbReference type="EMBL" id="GGR16745.1"/>
    </source>
</evidence>
<reference evidence="1" key="2">
    <citation type="submission" date="2020-09" db="EMBL/GenBank/DDBJ databases">
        <authorList>
            <person name="Sun Q."/>
            <person name="Ohkuma M."/>
        </authorList>
    </citation>
    <scope>NUCLEOTIDE SEQUENCE</scope>
    <source>
        <strain evidence="1">JCM 31311</strain>
    </source>
</reference>
<name>A0A918CCZ1_9DEIO</name>
<sequence>MASKADTAALIKQANGTEIDPNKYTQANLTALLPLAQKGDTDRAEFDAKLAEFDKSIADAAASAVTLQVKPLERPITVRVNDAMAEYGGEFTDPESRSTIGKDAVTVESTGFVAEKLRSRELIEER</sequence>
<comment type="caution">
    <text evidence="1">The sequence shown here is derived from an EMBL/GenBank/DDBJ whole genome shotgun (WGS) entry which is preliminary data.</text>
</comment>
<dbReference type="EMBL" id="BMQL01000019">
    <property type="protein sequence ID" value="GGR16745.1"/>
    <property type="molecule type" value="Genomic_DNA"/>
</dbReference>
<dbReference type="RefSeq" id="WP_189091498.1">
    <property type="nucleotide sequence ID" value="NZ_BMQL01000019.1"/>
</dbReference>
<organism evidence="1 2">
    <name type="scientific">Deinococcus ruber</name>
    <dbReference type="NCBI Taxonomy" id="1848197"/>
    <lineage>
        <taxon>Bacteria</taxon>
        <taxon>Thermotogati</taxon>
        <taxon>Deinococcota</taxon>
        <taxon>Deinococci</taxon>
        <taxon>Deinococcales</taxon>
        <taxon>Deinococcaceae</taxon>
        <taxon>Deinococcus</taxon>
    </lineage>
</organism>